<dbReference type="Proteomes" id="UP000749646">
    <property type="component" value="Unassembled WGS sequence"/>
</dbReference>
<name>A0A9P6M125_9FUNG</name>
<reference evidence="8" key="1">
    <citation type="journal article" date="2020" name="Fungal Divers.">
        <title>Resolving the Mortierellaceae phylogeny through synthesis of multi-gene phylogenetics and phylogenomics.</title>
        <authorList>
            <person name="Vandepol N."/>
            <person name="Liber J."/>
            <person name="Desiro A."/>
            <person name="Na H."/>
            <person name="Kennedy M."/>
            <person name="Barry K."/>
            <person name="Grigoriev I.V."/>
            <person name="Miller A.N."/>
            <person name="O'Donnell K."/>
            <person name="Stajich J.E."/>
            <person name="Bonito G."/>
        </authorList>
    </citation>
    <scope>NUCLEOTIDE SEQUENCE</scope>
    <source>
        <strain evidence="8">MES-2147</strain>
    </source>
</reference>
<evidence type="ECO:0000313" key="9">
    <source>
        <dbReference type="Proteomes" id="UP000749646"/>
    </source>
</evidence>
<evidence type="ECO:0000256" key="2">
    <source>
        <dbReference type="ARBA" id="ARBA00022723"/>
    </source>
</evidence>
<dbReference type="InterPro" id="IPR002509">
    <property type="entry name" value="NODB_dom"/>
</dbReference>
<dbReference type="SUPFAM" id="SSF88713">
    <property type="entry name" value="Glycoside hydrolase/deacetylase"/>
    <property type="match status" value="1"/>
</dbReference>
<comment type="cofactor">
    <cofactor evidence="1">
        <name>Co(2+)</name>
        <dbReference type="ChEBI" id="CHEBI:48828"/>
    </cofactor>
</comment>
<evidence type="ECO:0000256" key="5">
    <source>
        <dbReference type="ARBA" id="ARBA00023277"/>
    </source>
</evidence>
<dbReference type="PANTHER" id="PTHR46471">
    <property type="entry name" value="CHITIN DEACETYLASE"/>
    <property type="match status" value="1"/>
</dbReference>
<comment type="caution">
    <text evidence="8">The sequence shown here is derived from an EMBL/GenBank/DDBJ whole genome shotgun (WGS) entry which is preliminary data.</text>
</comment>
<evidence type="ECO:0000256" key="4">
    <source>
        <dbReference type="ARBA" id="ARBA00022801"/>
    </source>
</evidence>
<keyword evidence="4" id="KW-0378">Hydrolase</keyword>
<dbReference type="GO" id="GO:0016810">
    <property type="term" value="F:hydrolase activity, acting on carbon-nitrogen (but not peptide) bonds"/>
    <property type="evidence" value="ECO:0007669"/>
    <property type="project" value="InterPro"/>
</dbReference>
<dbReference type="AlphaFoldDB" id="A0A9P6M125"/>
<feature type="non-terminal residue" evidence="8">
    <location>
        <position position="1"/>
    </location>
</feature>
<proteinExistence type="predicted"/>
<feature type="compositionally biased region" description="Basic and acidic residues" evidence="6">
    <location>
        <begin position="118"/>
        <end position="131"/>
    </location>
</feature>
<dbReference type="InterPro" id="IPR011330">
    <property type="entry name" value="Glyco_hydro/deAcase_b/a-brl"/>
</dbReference>
<keyword evidence="9" id="KW-1185">Reference proteome</keyword>
<sequence>HQIAAHPWSHRDFEDLSDNEIRGEMLKIEEAFRNIIGVVPRYMRPPYGEHSKRVRKIMEEMGYIMVLWDVDQVETTQPSSIESTSQTNSDFDTTTSASENADHKVDDGTDHGDDDNNDIEKQPMTEETQKVETKVVLEYSGHKHRSQSSFSSKWAEAVRGVPHLSLDRDAMVMSGIYQEATSVWAVEYVQSLGYEVMPVGTCLGETDPRLWYKDIREPADPSTLPQSCYF</sequence>
<feature type="domain" description="NodB homology" evidence="7">
    <location>
        <begin position="1"/>
        <end position="136"/>
    </location>
</feature>
<feature type="region of interest" description="Disordered" evidence="6">
    <location>
        <begin position="77"/>
        <end position="131"/>
    </location>
</feature>
<dbReference type="GO" id="GO:0046872">
    <property type="term" value="F:metal ion binding"/>
    <property type="evidence" value="ECO:0007669"/>
    <property type="project" value="UniProtKB-KW"/>
</dbReference>
<dbReference type="EMBL" id="JAAAHW010006411">
    <property type="protein sequence ID" value="KAF9961535.1"/>
    <property type="molecule type" value="Genomic_DNA"/>
</dbReference>
<protein>
    <submittedName>
        <fullName evidence="8">Carbohydrate esterase 4 protein</fullName>
    </submittedName>
</protein>
<evidence type="ECO:0000259" key="7">
    <source>
        <dbReference type="PROSITE" id="PS51677"/>
    </source>
</evidence>
<feature type="compositionally biased region" description="Polar residues" evidence="6">
    <location>
        <begin position="77"/>
        <end position="99"/>
    </location>
</feature>
<organism evidence="8 9">
    <name type="scientific">Modicella reniformis</name>
    <dbReference type="NCBI Taxonomy" id="1440133"/>
    <lineage>
        <taxon>Eukaryota</taxon>
        <taxon>Fungi</taxon>
        <taxon>Fungi incertae sedis</taxon>
        <taxon>Mucoromycota</taxon>
        <taxon>Mortierellomycotina</taxon>
        <taxon>Mortierellomycetes</taxon>
        <taxon>Mortierellales</taxon>
        <taxon>Mortierellaceae</taxon>
        <taxon>Modicella</taxon>
    </lineage>
</organism>
<dbReference type="PROSITE" id="PS51677">
    <property type="entry name" value="NODB"/>
    <property type="match status" value="1"/>
</dbReference>
<feature type="compositionally biased region" description="Basic and acidic residues" evidence="6">
    <location>
        <begin position="100"/>
        <end position="111"/>
    </location>
</feature>
<accession>A0A9P6M125</accession>
<evidence type="ECO:0000256" key="3">
    <source>
        <dbReference type="ARBA" id="ARBA00022729"/>
    </source>
</evidence>
<dbReference type="Pfam" id="PF01522">
    <property type="entry name" value="Polysacc_deac_1"/>
    <property type="match status" value="1"/>
</dbReference>
<evidence type="ECO:0000256" key="1">
    <source>
        <dbReference type="ARBA" id="ARBA00001941"/>
    </source>
</evidence>
<gene>
    <name evidence="8" type="primary">D25_4</name>
    <name evidence="8" type="ORF">BGZ65_010553</name>
</gene>
<dbReference type="OrthoDB" id="2125469at2759"/>
<dbReference type="PANTHER" id="PTHR46471:SF2">
    <property type="entry name" value="CHITIN DEACETYLASE-RELATED"/>
    <property type="match status" value="1"/>
</dbReference>
<keyword evidence="5" id="KW-0119">Carbohydrate metabolism</keyword>
<keyword evidence="2" id="KW-0479">Metal-binding</keyword>
<evidence type="ECO:0000256" key="6">
    <source>
        <dbReference type="SAM" id="MobiDB-lite"/>
    </source>
</evidence>
<keyword evidence="3" id="KW-0732">Signal</keyword>
<dbReference type="Gene3D" id="3.20.20.370">
    <property type="entry name" value="Glycoside hydrolase/deacetylase"/>
    <property type="match status" value="1"/>
</dbReference>
<evidence type="ECO:0000313" key="8">
    <source>
        <dbReference type="EMBL" id="KAF9961535.1"/>
    </source>
</evidence>
<dbReference type="GO" id="GO:0005975">
    <property type="term" value="P:carbohydrate metabolic process"/>
    <property type="evidence" value="ECO:0007669"/>
    <property type="project" value="InterPro"/>
</dbReference>